<dbReference type="EMBL" id="CAEKDK010000007">
    <property type="protein sequence ID" value="CAB4286759.1"/>
    <property type="molecule type" value="Genomic_DNA"/>
</dbReference>
<proteinExistence type="predicted"/>
<feature type="compositionally biased region" description="Basic and acidic residues" evidence="1">
    <location>
        <begin position="8"/>
        <end position="19"/>
    </location>
</feature>
<gene>
    <name evidence="2" type="ORF">CURHAP_LOCUS44446</name>
    <name evidence="3" type="ORF">ORAREDHAP_LOCUS43812</name>
</gene>
<evidence type="ECO:0000313" key="5">
    <source>
        <dbReference type="Proteomes" id="UP000507245"/>
    </source>
</evidence>
<evidence type="ECO:0000313" key="4">
    <source>
        <dbReference type="Proteomes" id="UP000507222"/>
    </source>
</evidence>
<dbReference type="EMBL" id="CAEKKB010000007">
    <property type="protein sequence ID" value="CAB4317129.1"/>
    <property type="molecule type" value="Genomic_DNA"/>
</dbReference>
<evidence type="ECO:0000256" key="1">
    <source>
        <dbReference type="SAM" id="MobiDB-lite"/>
    </source>
</evidence>
<keyword evidence="5" id="KW-1185">Reference proteome</keyword>
<organism evidence="3 5">
    <name type="scientific">Prunus armeniaca</name>
    <name type="common">Apricot</name>
    <name type="synonym">Armeniaca vulgaris</name>
    <dbReference type="NCBI Taxonomy" id="36596"/>
    <lineage>
        <taxon>Eukaryota</taxon>
        <taxon>Viridiplantae</taxon>
        <taxon>Streptophyta</taxon>
        <taxon>Embryophyta</taxon>
        <taxon>Tracheophyta</taxon>
        <taxon>Spermatophyta</taxon>
        <taxon>Magnoliopsida</taxon>
        <taxon>eudicotyledons</taxon>
        <taxon>Gunneridae</taxon>
        <taxon>Pentapetalae</taxon>
        <taxon>rosids</taxon>
        <taxon>fabids</taxon>
        <taxon>Rosales</taxon>
        <taxon>Rosaceae</taxon>
        <taxon>Amygdaloideae</taxon>
        <taxon>Amygdaleae</taxon>
        <taxon>Prunus</taxon>
    </lineage>
</organism>
<dbReference type="Proteomes" id="UP000507222">
    <property type="component" value="Unassembled WGS sequence"/>
</dbReference>
<sequence length="155" mass="17826">MGCGENTFMREREREDDKNGTSPTPLRGIFNLIIELAGTKVNHKQELALGPYMLNPSICVIWEMTEIHYFGSFGCSDCSCVIWEMTEIQEQKLKFIGILEFIRKWEKYLNSITLLKFTNRVLVGLAQAFGVLPSDPEFKPYGTDVCEFHPFSFLK</sequence>
<reference evidence="3 4" key="2">
    <citation type="submission" date="2020-05" db="EMBL/GenBank/DDBJ databases">
        <authorList>
            <person name="Campoy J."/>
            <person name="Schneeberger K."/>
            <person name="Spophaly S."/>
        </authorList>
    </citation>
    <scope>NUCLEOTIDE SEQUENCE [LARGE SCALE GENOMIC DNA]</scope>
    <source>
        <strain evidence="3">PruArmRojPasFocal</strain>
    </source>
</reference>
<dbReference type="Proteomes" id="UP000507245">
    <property type="component" value="Unassembled WGS sequence"/>
</dbReference>
<feature type="region of interest" description="Disordered" evidence="1">
    <location>
        <begin position="1"/>
        <end position="23"/>
    </location>
</feature>
<protein>
    <submittedName>
        <fullName evidence="3">Uncharacterized protein</fullName>
    </submittedName>
</protein>
<reference evidence="5" key="1">
    <citation type="journal article" date="2020" name="Genome Biol.">
        <title>Gamete binning: chromosome-level and haplotype-resolved genome assembly enabled by high-throughput single-cell sequencing of gamete genomes.</title>
        <authorList>
            <person name="Campoy J.A."/>
            <person name="Sun H."/>
            <person name="Goel M."/>
            <person name="Jiao W.-B."/>
            <person name="Folz-Donahue K."/>
            <person name="Wang N."/>
            <person name="Rubio M."/>
            <person name="Liu C."/>
            <person name="Kukat C."/>
            <person name="Ruiz D."/>
            <person name="Huettel B."/>
            <person name="Schneeberger K."/>
        </authorList>
    </citation>
    <scope>NUCLEOTIDE SEQUENCE [LARGE SCALE GENOMIC DNA]</scope>
    <source>
        <strain evidence="5">cv. Rojo Pasion</strain>
    </source>
</reference>
<name>A0A6J5XTM2_PRUAR</name>
<evidence type="ECO:0000313" key="2">
    <source>
        <dbReference type="EMBL" id="CAB4286759.1"/>
    </source>
</evidence>
<dbReference type="AlphaFoldDB" id="A0A6J5XTM2"/>
<evidence type="ECO:0000313" key="3">
    <source>
        <dbReference type="EMBL" id="CAB4317129.1"/>
    </source>
</evidence>
<accession>A0A6J5XTM2</accession>